<evidence type="ECO:0000256" key="2">
    <source>
        <dbReference type="ARBA" id="ARBA00022737"/>
    </source>
</evidence>
<reference evidence="5" key="1">
    <citation type="submission" date="2024-03" db="EMBL/GenBank/DDBJ databases">
        <authorList>
            <consortium name="DAB_fungi"/>
            <person name="Toyotome T."/>
            <person name="Hosono M."/>
            <person name="Torimaru M."/>
            <person name="Fukuda K."/>
            <person name="Mikami N."/>
        </authorList>
    </citation>
    <scope>NUCLEOTIDE SEQUENCE</scope>
    <source>
        <strain evidence="5">KT1a</strain>
    </source>
</reference>
<comment type="caution">
    <text evidence="5">The sequence shown here is derived from an EMBL/GenBank/DDBJ whole genome shotgun (WGS) entry which is preliminary data.</text>
</comment>
<keyword evidence="6" id="KW-1185">Reference proteome</keyword>
<sequence length="293" mass="32789">MEKLLQWAVNNTDQNALAEQANAIRRGEAKPDPSRYDPKVLEAILGKDDATRMKEAVACISDPEDTVKNKEIALDNLELLIEGIDNAMNIENMKLWPAIIAELHSEHPTVRKGCAWVCGTACQNNPKAQKAFLSHDGLKPLLSLLTDEDPAVRNKALYAVSGFLKHFEEGVEAFKALNGLESLHDILKCATTDPAMLRKIVFLYNSLVFDDEELSKKLVQDGTLDDLVRVLVKYTKEEEDEDMVEKALRTIHSLIVKSKTPISAELKQHIEEAKQKYGAENLGLVDSEWKDLL</sequence>
<dbReference type="SUPFAM" id="SSF48371">
    <property type="entry name" value="ARM repeat"/>
    <property type="match status" value="1"/>
</dbReference>
<dbReference type="InterPro" id="IPR050693">
    <property type="entry name" value="Hsp70_NEF-Inhibitors"/>
</dbReference>
<evidence type="ECO:0000313" key="4">
    <source>
        <dbReference type="EMBL" id="GAA5810231.1"/>
    </source>
</evidence>
<dbReference type="InterPro" id="IPR016024">
    <property type="entry name" value="ARM-type_fold"/>
</dbReference>
<keyword evidence="2" id="KW-0677">Repeat</keyword>
<dbReference type="InterPro" id="IPR011989">
    <property type="entry name" value="ARM-like"/>
</dbReference>
<evidence type="ECO:0000313" key="5">
    <source>
        <dbReference type="EMBL" id="GAA5817472.1"/>
    </source>
</evidence>
<dbReference type="PANTHER" id="PTHR19316">
    <property type="entry name" value="PROTEIN FOLDING REGULATOR"/>
    <property type="match status" value="1"/>
</dbReference>
<dbReference type="Pfam" id="PF08609">
    <property type="entry name" value="Fes1"/>
    <property type="match status" value="1"/>
</dbReference>
<dbReference type="Gene3D" id="1.25.10.10">
    <property type="entry name" value="Leucine-rich Repeat Variant"/>
    <property type="match status" value="1"/>
</dbReference>
<evidence type="ECO:0000256" key="1">
    <source>
        <dbReference type="ARBA" id="ARBA00011045"/>
    </source>
</evidence>
<accession>A0ABP9ZEC7</accession>
<dbReference type="EMBL" id="BAABUK010000042">
    <property type="protein sequence ID" value="GAA5817472.1"/>
    <property type="molecule type" value="Genomic_DNA"/>
</dbReference>
<evidence type="ECO:0000259" key="3">
    <source>
        <dbReference type="Pfam" id="PF08609"/>
    </source>
</evidence>
<reference evidence="5 6" key="2">
    <citation type="submission" date="2024-04" db="EMBL/GenBank/DDBJ databases">
        <title>genome sequences of Mucor flavus KT1a and Helicostylum pulchrum KT1b strains isolated from the surface of a dry-aged beef.</title>
        <authorList>
            <person name="Toyotome T."/>
            <person name="Hosono M."/>
            <person name="Torimaru M."/>
            <person name="Fukuda K."/>
            <person name="Mikami N."/>
        </authorList>
    </citation>
    <scope>NUCLEOTIDE SEQUENCE [LARGE SCALE GENOMIC DNA]</scope>
    <source>
        <strain evidence="5 6">KT1a</strain>
    </source>
</reference>
<dbReference type="InterPro" id="IPR013918">
    <property type="entry name" value="Nucleotide_exch_fac_Fes1"/>
</dbReference>
<dbReference type="Pfam" id="PF02985">
    <property type="entry name" value="HEAT"/>
    <property type="match status" value="1"/>
</dbReference>
<proteinExistence type="inferred from homology"/>
<organism evidence="5 6">
    <name type="scientific">Mucor flavus</name>
    <dbReference type="NCBI Taxonomy" id="439312"/>
    <lineage>
        <taxon>Eukaryota</taxon>
        <taxon>Fungi</taxon>
        <taxon>Fungi incertae sedis</taxon>
        <taxon>Mucoromycota</taxon>
        <taxon>Mucoromycotina</taxon>
        <taxon>Mucoromycetes</taxon>
        <taxon>Mucorales</taxon>
        <taxon>Mucorineae</taxon>
        <taxon>Mucoraceae</taxon>
        <taxon>Mucor</taxon>
    </lineage>
</organism>
<dbReference type="PANTHER" id="PTHR19316:SF18">
    <property type="entry name" value="HSP70-BINDING PROTEIN 1"/>
    <property type="match status" value="1"/>
</dbReference>
<gene>
    <name evidence="4" type="ORF">MFLAVUS_003651</name>
    <name evidence="5" type="ORF">MFLAVUS_011020</name>
</gene>
<feature type="domain" description="Nucleotide exchange factor Fes1" evidence="3">
    <location>
        <begin position="1"/>
        <end position="90"/>
    </location>
</feature>
<evidence type="ECO:0000313" key="6">
    <source>
        <dbReference type="Proteomes" id="UP001473302"/>
    </source>
</evidence>
<dbReference type="Proteomes" id="UP001473302">
    <property type="component" value="Unassembled WGS sequence"/>
</dbReference>
<dbReference type="InterPro" id="IPR000357">
    <property type="entry name" value="HEAT"/>
</dbReference>
<dbReference type="EMBL" id="BAABUK010000007">
    <property type="protein sequence ID" value="GAA5810231.1"/>
    <property type="molecule type" value="Genomic_DNA"/>
</dbReference>
<name>A0ABP9ZEC7_9FUNG</name>
<comment type="similarity">
    <text evidence="1">Belongs to the FES1 family.</text>
</comment>
<protein>
    <recommendedName>
        <fullName evidence="3">Nucleotide exchange factor Fes1 domain-containing protein</fullName>
    </recommendedName>
</protein>